<evidence type="ECO:0000313" key="9">
    <source>
        <dbReference type="EMBL" id="RKP32788.1"/>
    </source>
</evidence>
<evidence type="ECO:0000313" key="10">
    <source>
        <dbReference type="Proteomes" id="UP000268321"/>
    </source>
</evidence>
<keyword evidence="2" id="KW-0819">tRNA processing</keyword>
<dbReference type="PANTHER" id="PTHR42714:SF2">
    <property type="entry name" value="TRNA MODIFICATION GTPASE GTPBP3, MITOCHONDRIAL"/>
    <property type="match status" value="1"/>
</dbReference>
<reference evidence="10" key="1">
    <citation type="journal article" date="2018" name="Nat. Microbiol.">
        <title>Leveraging single-cell genomics to expand the fungal tree of life.</title>
        <authorList>
            <person name="Ahrendt S.R."/>
            <person name="Quandt C.A."/>
            <person name="Ciobanu D."/>
            <person name="Clum A."/>
            <person name="Salamov A."/>
            <person name="Andreopoulos B."/>
            <person name="Cheng J.F."/>
            <person name="Woyke T."/>
            <person name="Pelin A."/>
            <person name="Henrissat B."/>
            <person name="Reynolds N.K."/>
            <person name="Benny G.L."/>
            <person name="Smith M.E."/>
            <person name="James T.Y."/>
            <person name="Grigoriev I.V."/>
        </authorList>
    </citation>
    <scope>NUCLEOTIDE SEQUENCE [LARGE SCALE GENOMIC DNA]</scope>
    <source>
        <strain evidence="10">Baker2002</strain>
    </source>
</reference>
<dbReference type="SUPFAM" id="SSF52540">
    <property type="entry name" value="P-loop containing nucleoside triphosphate hydrolases"/>
    <property type="match status" value="1"/>
</dbReference>
<evidence type="ECO:0000256" key="3">
    <source>
        <dbReference type="ARBA" id="ARBA00022741"/>
    </source>
</evidence>
<evidence type="ECO:0000256" key="4">
    <source>
        <dbReference type="ARBA" id="ARBA00023134"/>
    </source>
</evidence>
<keyword evidence="9" id="KW-0378">Hydrolase</keyword>
<dbReference type="EMBL" id="ML004429">
    <property type="protein sequence ID" value="RKP32788.1"/>
    <property type="molecule type" value="Genomic_DNA"/>
</dbReference>
<dbReference type="InterPro" id="IPR031168">
    <property type="entry name" value="G_TrmE"/>
</dbReference>
<feature type="domain" description="GTP-binding protein TrmE N-terminal" evidence="7">
    <location>
        <begin position="4"/>
        <end position="125"/>
    </location>
</feature>
<evidence type="ECO:0000256" key="5">
    <source>
        <dbReference type="SAM" id="Coils"/>
    </source>
</evidence>
<dbReference type="NCBIfam" id="TIGR00231">
    <property type="entry name" value="small_GTP"/>
    <property type="match status" value="1"/>
</dbReference>
<evidence type="ECO:0000256" key="1">
    <source>
        <dbReference type="ARBA" id="ARBA00011043"/>
    </source>
</evidence>
<dbReference type="PANTHER" id="PTHR42714">
    <property type="entry name" value="TRNA MODIFICATION GTPASE GTPBP3"/>
    <property type="match status" value="1"/>
</dbReference>
<feature type="coiled-coil region" evidence="5">
    <location>
        <begin position="187"/>
        <end position="214"/>
    </location>
</feature>
<dbReference type="GO" id="GO:0002098">
    <property type="term" value="P:tRNA wobble uridine modification"/>
    <property type="evidence" value="ECO:0007669"/>
    <property type="project" value="TreeGrafter"/>
</dbReference>
<dbReference type="OrthoDB" id="188276at2759"/>
<evidence type="ECO:0000259" key="8">
    <source>
        <dbReference type="Pfam" id="PF12631"/>
    </source>
</evidence>
<dbReference type="Gene3D" id="1.20.120.430">
    <property type="entry name" value="tRNA modification GTPase MnmE domain 2"/>
    <property type="match status" value="1"/>
</dbReference>
<keyword evidence="3" id="KW-0547">Nucleotide-binding</keyword>
<protein>
    <submittedName>
        <fullName evidence="9">P-loop containing nucleoside triphosphate hydrolase protein</fullName>
    </submittedName>
</protein>
<dbReference type="GO" id="GO:0030488">
    <property type="term" value="P:tRNA methylation"/>
    <property type="evidence" value="ECO:0007669"/>
    <property type="project" value="TreeGrafter"/>
</dbReference>
<organism evidence="9 10">
    <name type="scientific">Metschnikowia bicuspidata</name>
    <dbReference type="NCBI Taxonomy" id="27322"/>
    <lineage>
        <taxon>Eukaryota</taxon>
        <taxon>Fungi</taxon>
        <taxon>Dikarya</taxon>
        <taxon>Ascomycota</taxon>
        <taxon>Saccharomycotina</taxon>
        <taxon>Pichiomycetes</taxon>
        <taxon>Metschnikowiaceae</taxon>
        <taxon>Metschnikowia</taxon>
    </lineage>
</organism>
<dbReference type="CDD" id="cd14858">
    <property type="entry name" value="TrmE_N"/>
    <property type="match status" value="1"/>
</dbReference>
<dbReference type="InterPro" id="IPR018948">
    <property type="entry name" value="GTP-bd_TrmE_N"/>
</dbReference>
<gene>
    <name evidence="9" type="ORF">METBISCDRAFT_11439</name>
</gene>
<dbReference type="GO" id="GO:0003924">
    <property type="term" value="F:GTPase activity"/>
    <property type="evidence" value="ECO:0007669"/>
    <property type="project" value="InterPro"/>
</dbReference>
<dbReference type="CDD" id="cd04164">
    <property type="entry name" value="trmE"/>
    <property type="match status" value="1"/>
</dbReference>
<dbReference type="Gene3D" id="3.30.1360.120">
    <property type="entry name" value="Probable tRNA modification gtpase trme, domain 1"/>
    <property type="match status" value="1"/>
</dbReference>
<sequence>MLPTIFALSTRPGRAAIGVIRVLGSHSNYIYLALTKSRLPPKPRQASLCKLYGHNGILDHALTLLFNGPKSYTGEDSLELHVHGGTAIVKAVLESIRRLHDPQKGILIRYAEKGEFSRRAFMNGRLDLTEVEGIRELIDAETESQRLGAMDSLAGNTKKLMRQWRTEFVNNMALLTTVVDFGEEHDIAETAQLLDQVNDSVAKLIEEVKQYLKKVRGSEILRSGIGICLTGPPNAGKLSLLNELANNDLAIVSDVAGTTRDVIDVPLDIAGYKVVVGDTAGIHDLLEADLVEQEGIRRAKLHAMLKDLILAVISGPDVLNDEFKAHITMLRDTTKPIMVVVNKIDLLDGMSDEIIKEKFFLMLGIDTDHIFPVSCLSGEGMNSLREQLVFKFKELSMSTKSDPVVLSARVVDLLQNDVLYHLEEFCQWKDGEDVVLASECLRGAVEGIGKITGDAVGVEEILGVVFSSFCIGK</sequence>
<dbReference type="Pfam" id="PF10396">
    <property type="entry name" value="TrmE_N"/>
    <property type="match status" value="1"/>
</dbReference>
<dbReference type="InterPro" id="IPR004520">
    <property type="entry name" value="GTPase_MnmE"/>
</dbReference>
<dbReference type="Proteomes" id="UP000268321">
    <property type="component" value="Unassembled WGS sequence"/>
</dbReference>
<accession>A0A4P9ZIG9</accession>
<dbReference type="AlphaFoldDB" id="A0A4P9ZIG9"/>
<keyword evidence="5" id="KW-0175">Coiled coil</keyword>
<dbReference type="Gene3D" id="3.40.50.300">
    <property type="entry name" value="P-loop containing nucleotide triphosphate hydrolases"/>
    <property type="match status" value="1"/>
</dbReference>
<dbReference type="Pfam" id="PF01926">
    <property type="entry name" value="MMR_HSR1"/>
    <property type="match status" value="1"/>
</dbReference>
<evidence type="ECO:0000259" key="6">
    <source>
        <dbReference type="Pfam" id="PF01926"/>
    </source>
</evidence>
<name>A0A4P9ZIG9_9ASCO</name>
<dbReference type="InterPro" id="IPR006073">
    <property type="entry name" value="GTP-bd"/>
</dbReference>
<dbReference type="InterPro" id="IPR027266">
    <property type="entry name" value="TrmE/GcvT-like"/>
</dbReference>
<proteinExistence type="inferred from homology"/>
<dbReference type="InterPro" id="IPR027368">
    <property type="entry name" value="MnmE_dom2"/>
</dbReference>
<dbReference type="GO" id="GO:0005739">
    <property type="term" value="C:mitochondrion"/>
    <property type="evidence" value="ECO:0007669"/>
    <property type="project" value="TreeGrafter"/>
</dbReference>
<dbReference type="NCBIfam" id="NF003661">
    <property type="entry name" value="PRK05291.1-3"/>
    <property type="match status" value="1"/>
</dbReference>
<dbReference type="Pfam" id="PF12631">
    <property type="entry name" value="MnmE_helical"/>
    <property type="match status" value="1"/>
</dbReference>
<dbReference type="InterPro" id="IPR025867">
    <property type="entry name" value="MnmE_helical"/>
</dbReference>
<dbReference type="GO" id="GO:0005525">
    <property type="term" value="F:GTP binding"/>
    <property type="evidence" value="ECO:0007669"/>
    <property type="project" value="UniProtKB-KW"/>
</dbReference>
<dbReference type="InterPro" id="IPR027417">
    <property type="entry name" value="P-loop_NTPase"/>
</dbReference>
<feature type="domain" description="G" evidence="6">
    <location>
        <begin position="227"/>
        <end position="343"/>
    </location>
</feature>
<evidence type="ECO:0000259" key="7">
    <source>
        <dbReference type="Pfam" id="PF10396"/>
    </source>
</evidence>
<comment type="similarity">
    <text evidence="1">Belongs to the TRAFAC class TrmE-Era-EngA-EngB-Septin-like GTPase superfamily. TrmE GTPase family.</text>
</comment>
<dbReference type="HAMAP" id="MF_00379">
    <property type="entry name" value="GTPase_MnmE"/>
    <property type="match status" value="1"/>
</dbReference>
<feature type="domain" description="MnmE helical" evidence="8">
    <location>
        <begin position="128"/>
        <end position="470"/>
    </location>
</feature>
<evidence type="ECO:0000256" key="2">
    <source>
        <dbReference type="ARBA" id="ARBA00022694"/>
    </source>
</evidence>
<keyword evidence="10" id="KW-1185">Reference proteome</keyword>
<keyword evidence="4" id="KW-0342">GTP-binding</keyword>
<dbReference type="InterPro" id="IPR005225">
    <property type="entry name" value="Small_GTP-bd"/>
</dbReference>